<feature type="transmembrane region" description="Helical" evidence="1">
    <location>
        <begin position="153"/>
        <end position="178"/>
    </location>
</feature>
<proteinExistence type="predicted"/>
<keyword evidence="3" id="KW-1185">Reference proteome</keyword>
<organism evidence="2 3">
    <name type="scientific">Phycomyces blakesleeanus (strain ATCC 8743b / DSM 1359 / FGSC 10004 / NBRC 33097 / NRRL 1555)</name>
    <dbReference type="NCBI Taxonomy" id="763407"/>
    <lineage>
        <taxon>Eukaryota</taxon>
        <taxon>Fungi</taxon>
        <taxon>Fungi incertae sedis</taxon>
        <taxon>Mucoromycota</taxon>
        <taxon>Mucoromycotina</taxon>
        <taxon>Mucoromycetes</taxon>
        <taxon>Mucorales</taxon>
        <taxon>Phycomycetaceae</taxon>
        <taxon>Phycomyces</taxon>
    </lineage>
</organism>
<dbReference type="VEuPathDB" id="FungiDB:PHYBLDRAFT_72781"/>
<evidence type="ECO:0000313" key="3">
    <source>
        <dbReference type="Proteomes" id="UP000077315"/>
    </source>
</evidence>
<name>A0A162VAP1_PHYB8</name>
<keyword evidence="1" id="KW-1133">Transmembrane helix</keyword>
<reference evidence="3" key="1">
    <citation type="submission" date="2015-06" db="EMBL/GenBank/DDBJ databases">
        <title>Expansion of signal transduction pathways in fungi by whole-genome duplication.</title>
        <authorList>
            <consortium name="DOE Joint Genome Institute"/>
            <person name="Corrochano L.M."/>
            <person name="Kuo A."/>
            <person name="Marcet-Houben M."/>
            <person name="Polaino S."/>
            <person name="Salamov A."/>
            <person name="Villalobos J.M."/>
            <person name="Alvarez M.I."/>
            <person name="Avalos J."/>
            <person name="Benito E.P."/>
            <person name="Benoit I."/>
            <person name="Burger G."/>
            <person name="Camino L.P."/>
            <person name="Canovas D."/>
            <person name="Cerda-Olmedo E."/>
            <person name="Cheng J.-F."/>
            <person name="Dominguez A."/>
            <person name="Elias M."/>
            <person name="Eslava A.P."/>
            <person name="Glaser F."/>
            <person name="Grimwood J."/>
            <person name="Gutierrez G."/>
            <person name="Heitman J."/>
            <person name="Henrissat B."/>
            <person name="Iturriaga E.A."/>
            <person name="Lang B.F."/>
            <person name="Lavin J.L."/>
            <person name="Lee S."/>
            <person name="Li W."/>
            <person name="Lindquist E."/>
            <person name="Lopez-Garcia S."/>
            <person name="Luque E.M."/>
            <person name="Marcos A.T."/>
            <person name="Martin J."/>
            <person name="McCluskey K."/>
            <person name="Medina H.R."/>
            <person name="Miralles-Duran A."/>
            <person name="Miyazaki A."/>
            <person name="Munoz-Torres E."/>
            <person name="Oguiza J.A."/>
            <person name="Ohm R."/>
            <person name="Olmedo M."/>
            <person name="Orejas M."/>
            <person name="Ortiz-Castellanos L."/>
            <person name="Pisabarro A.G."/>
            <person name="Rodriguez-Romero J."/>
            <person name="Ruiz-Herrera J."/>
            <person name="Ruiz-Vazquez R."/>
            <person name="Sanz C."/>
            <person name="Schackwitz W."/>
            <person name="Schmutz J."/>
            <person name="Shahriari M."/>
            <person name="Shelest E."/>
            <person name="Silva-Franco F."/>
            <person name="Soanes D."/>
            <person name="Syed K."/>
            <person name="Tagua V.G."/>
            <person name="Talbot N.J."/>
            <person name="Thon M."/>
            <person name="De vries R.P."/>
            <person name="Wiebenga A."/>
            <person name="Yadav J.S."/>
            <person name="Braun E.L."/>
            <person name="Baker S."/>
            <person name="Garre V."/>
            <person name="Horwitz B."/>
            <person name="Torres-Martinez S."/>
            <person name="Idnurm A."/>
            <person name="Herrera-Estrella A."/>
            <person name="Gabaldon T."/>
            <person name="Grigoriev I.V."/>
        </authorList>
    </citation>
    <scope>NUCLEOTIDE SEQUENCE [LARGE SCALE GENOMIC DNA]</scope>
    <source>
        <strain evidence="3">NRRL 1555(-)</strain>
    </source>
</reference>
<dbReference type="Proteomes" id="UP000077315">
    <property type="component" value="Unassembled WGS sequence"/>
</dbReference>
<dbReference type="InParanoid" id="A0A162VAP1"/>
<accession>A0A162VAP1</accession>
<gene>
    <name evidence="2" type="ORF">PHYBLDRAFT_72781</name>
</gene>
<protein>
    <submittedName>
        <fullName evidence="2">Uncharacterized protein</fullName>
    </submittedName>
</protein>
<keyword evidence="1" id="KW-0812">Transmembrane</keyword>
<dbReference type="OrthoDB" id="2382535at2759"/>
<dbReference type="GeneID" id="29003622"/>
<evidence type="ECO:0000256" key="1">
    <source>
        <dbReference type="SAM" id="Phobius"/>
    </source>
</evidence>
<sequence>MAPNCNADNKYKCYCSVCKVRYGGYNTVSIQTLKRYEKAEKIVELMQNNIHMQYNYIFIYFKNEIIEETFEVESNEDTMDYIFESNDNEEVKTSTLTRNLPLSESNAVFGIEGDEYTGRNDFDNEEYETDGEMSDDEDFSFECVSKLGFVHRFIVVAIILFVSLYIVDEGMVILILIVNKVLELFNDSFCLPLSVSGLKQLAGFGGLTKEIKKYTACSKCDMIYDNDEFFPLCCTLPKFGGSSLCFTTLFKAGSESRIPKKAYIYHSVISSLKIFFHRPDFENDIDSWNRGPKVDGMIFDVYDGKMWKSMLDVRGSLLYMVSTLSCSH</sequence>
<dbReference type="AlphaFoldDB" id="A0A162VAP1"/>
<dbReference type="EMBL" id="KV440971">
    <property type="protein sequence ID" value="OAD81272.1"/>
    <property type="molecule type" value="Genomic_DNA"/>
</dbReference>
<dbReference type="RefSeq" id="XP_018299312.1">
    <property type="nucleotide sequence ID" value="XM_018442716.1"/>
</dbReference>
<evidence type="ECO:0000313" key="2">
    <source>
        <dbReference type="EMBL" id="OAD81272.1"/>
    </source>
</evidence>
<keyword evidence="1" id="KW-0472">Membrane</keyword>